<protein>
    <submittedName>
        <fullName evidence="2">Uncharacterized protein</fullName>
    </submittedName>
</protein>
<dbReference type="KEGG" id="svp:Pan189_39820"/>
<evidence type="ECO:0000313" key="2">
    <source>
        <dbReference type="EMBL" id="QDT39573.1"/>
    </source>
</evidence>
<gene>
    <name evidence="2" type="ORF">Pan189_39820</name>
</gene>
<accession>A0A517R6V9</accession>
<evidence type="ECO:0000256" key="1">
    <source>
        <dbReference type="SAM" id="MobiDB-lite"/>
    </source>
</evidence>
<name>A0A517R6V9_9PLAN</name>
<proteinExistence type="predicted"/>
<dbReference type="Proteomes" id="UP000317318">
    <property type="component" value="Chromosome"/>
</dbReference>
<dbReference type="AlphaFoldDB" id="A0A517R6V9"/>
<sequence>MTQKPKPESPIEEIHRVRRDISERFGGDVAAIAADAASRAAESGRPMWQPKSATHSTQPVGVSGVSGDRE</sequence>
<keyword evidence="3" id="KW-1185">Reference proteome</keyword>
<reference evidence="2 3" key="1">
    <citation type="submission" date="2019-02" db="EMBL/GenBank/DDBJ databases">
        <title>Deep-cultivation of Planctomycetes and their phenomic and genomic characterization uncovers novel biology.</title>
        <authorList>
            <person name="Wiegand S."/>
            <person name="Jogler M."/>
            <person name="Boedeker C."/>
            <person name="Pinto D."/>
            <person name="Vollmers J."/>
            <person name="Rivas-Marin E."/>
            <person name="Kohn T."/>
            <person name="Peeters S.H."/>
            <person name="Heuer A."/>
            <person name="Rast P."/>
            <person name="Oberbeckmann S."/>
            <person name="Bunk B."/>
            <person name="Jeske O."/>
            <person name="Meyerdierks A."/>
            <person name="Storesund J.E."/>
            <person name="Kallscheuer N."/>
            <person name="Luecker S."/>
            <person name="Lage O.M."/>
            <person name="Pohl T."/>
            <person name="Merkel B.J."/>
            <person name="Hornburger P."/>
            <person name="Mueller R.-W."/>
            <person name="Bruemmer F."/>
            <person name="Labrenz M."/>
            <person name="Spormann A.M."/>
            <person name="Op den Camp H."/>
            <person name="Overmann J."/>
            <person name="Amann R."/>
            <person name="Jetten M.S.M."/>
            <person name="Mascher T."/>
            <person name="Medema M.H."/>
            <person name="Devos D.P."/>
            <person name="Kaster A.-K."/>
            <person name="Ovreas L."/>
            <person name="Rohde M."/>
            <person name="Galperin M.Y."/>
            <person name="Jogler C."/>
        </authorList>
    </citation>
    <scope>NUCLEOTIDE SEQUENCE [LARGE SCALE GENOMIC DNA]</scope>
    <source>
        <strain evidence="2 3">Pan189</strain>
    </source>
</reference>
<organism evidence="2 3">
    <name type="scientific">Stratiformator vulcanicus</name>
    <dbReference type="NCBI Taxonomy" id="2527980"/>
    <lineage>
        <taxon>Bacteria</taxon>
        <taxon>Pseudomonadati</taxon>
        <taxon>Planctomycetota</taxon>
        <taxon>Planctomycetia</taxon>
        <taxon>Planctomycetales</taxon>
        <taxon>Planctomycetaceae</taxon>
        <taxon>Stratiformator</taxon>
    </lineage>
</organism>
<feature type="region of interest" description="Disordered" evidence="1">
    <location>
        <begin position="36"/>
        <end position="70"/>
    </location>
</feature>
<feature type="compositionally biased region" description="Polar residues" evidence="1">
    <location>
        <begin position="51"/>
        <end position="60"/>
    </location>
</feature>
<dbReference type="EMBL" id="CP036268">
    <property type="protein sequence ID" value="QDT39573.1"/>
    <property type="molecule type" value="Genomic_DNA"/>
</dbReference>
<evidence type="ECO:0000313" key="3">
    <source>
        <dbReference type="Proteomes" id="UP000317318"/>
    </source>
</evidence>